<name>A0A4Q5J096_9ACTN</name>
<evidence type="ECO:0000313" key="2">
    <source>
        <dbReference type="EMBL" id="RYU11038.1"/>
    </source>
</evidence>
<sequence>MRRGLRMPLEDRVAASAPADAPRAAGTCPARHCWVLDAVDLSGVRRPGLLVEWRQGHGGWEGRVVYVASLRSSGWAVVEEWVPSGLLVEA</sequence>
<feature type="compositionally biased region" description="Low complexity" evidence="1">
    <location>
        <begin position="14"/>
        <end position="25"/>
    </location>
</feature>
<gene>
    <name evidence="2" type="ORF">ETU37_14625</name>
</gene>
<reference evidence="2 3" key="1">
    <citation type="submission" date="2019-01" db="EMBL/GenBank/DDBJ databases">
        <title>Nocardioides guangzhouensis sp. nov., an actinobacterium isolated from soil.</title>
        <authorList>
            <person name="Fu Y."/>
            <person name="Cai Y."/>
            <person name="Lin Z."/>
            <person name="Chen P."/>
        </authorList>
    </citation>
    <scope>NUCLEOTIDE SEQUENCE [LARGE SCALE GENOMIC DNA]</scope>
    <source>
        <strain evidence="2 3">NBRC 105384</strain>
    </source>
</reference>
<dbReference type="OrthoDB" id="5191973at2"/>
<evidence type="ECO:0000256" key="1">
    <source>
        <dbReference type="SAM" id="MobiDB-lite"/>
    </source>
</evidence>
<dbReference type="AlphaFoldDB" id="A0A4Q5J096"/>
<keyword evidence="3" id="KW-1185">Reference proteome</keyword>
<accession>A0A4Q5J096</accession>
<comment type="caution">
    <text evidence="2">The sequence shown here is derived from an EMBL/GenBank/DDBJ whole genome shotgun (WGS) entry which is preliminary data.</text>
</comment>
<organism evidence="2 3">
    <name type="scientific">Nocardioides iriomotensis</name>
    <dbReference type="NCBI Taxonomy" id="715784"/>
    <lineage>
        <taxon>Bacteria</taxon>
        <taxon>Bacillati</taxon>
        <taxon>Actinomycetota</taxon>
        <taxon>Actinomycetes</taxon>
        <taxon>Propionibacteriales</taxon>
        <taxon>Nocardioidaceae</taxon>
        <taxon>Nocardioides</taxon>
    </lineage>
</organism>
<dbReference type="Proteomes" id="UP000291189">
    <property type="component" value="Unassembled WGS sequence"/>
</dbReference>
<proteinExistence type="predicted"/>
<evidence type="ECO:0000313" key="3">
    <source>
        <dbReference type="Proteomes" id="UP000291189"/>
    </source>
</evidence>
<feature type="region of interest" description="Disordered" evidence="1">
    <location>
        <begin position="1"/>
        <end position="25"/>
    </location>
</feature>
<protein>
    <submittedName>
        <fullName evidence="2">Uncharacterized protein</fullName>
    </submittedName>
</protein>
<dbReference type="EMBL" id="SDPU01000027">
    <property type="protein sequence ID" value="RYU11038.1"/>
    <property type="molecule type" value="Genomic_DNA"/>
</dbReference>